<dbReference type="Proteomes" id="UP001187531">
    <property type="component" value="Unassembled WGS sequence"/>
</dbReference>
<gene>
    <name evidence="2" type="ORF">QYM36_011886</name>
</gene>
<accession>A0AA88HRI8</accession>
<dbReference type="AlphaFoldDB" id="A0AA88HRI8"/>
<comment type="caution">
    <text evidence="2">The sequence shown here is derived from an EMBL/GenBank/DDBJ whole genome shotgun (WGS) entry which is preliminary data.</text>
</comment>
<evidence type="ECO:0000313" key="3">
    <source>
        <dbReference type="Proteomes" id="UP001187531"/>
    </source>
</evidence>
<evidence type="ECO:0000256" key="1">
    <source>
        <dbReference type="SAM" id="SignalP"/>
    </source>
</evidence>
<dbReference type="EMBL" id="JAVRJZ010000016">
    <property type="protein sequence ID" value="KAK2710506.1"/>
    <property type="molecule type" value="Genomic_DNA"/>
</dbReference>
<feature type="signal peptide" evidence="1">
    <location>
        <begin position="1"/>
        <end position="26"/>
    </location>
</feature>
<keyword evidence="3" id="KW-1185">Reference proteome</keyword>
<evidence type="ECO:0000313" key="2">
    <source>
        <dbReference type="EMBL" id="KAK2710506.1"/>
    </source>
</evidence>
<protein>
    <submittedName>
        <fullName evidence="2">Uncharacterized protein</fullName>
    </submittedName>
</protein>
<sequence>MQHIYHLQAQFLLAATVLLSWPSLLAVHGGPGIAKGPGPGPGRPSDAKGSIGVYIFKNSRTLSDDFYLKNDDSNCPTCHKLHSHSNKQTTDAARLENIKLQILTKLGLQTKPNVTATVPIDMVLETLLRTEEHKFTADAEEQSDGIMSGEDNEEDDFYGRTSEIITFGEPGSNFFELEIRHIISLF</sequence>
<proteinExistence type="predicted"/>
<name>A0AA88HRI8_ARTSF</name>
<dbReference type="Gene3D" id="2.60.120.970">
    <property type="match status" value="1"/>
</dbReference>
<keyword evidence="1" id="KW-0732">Signal</keyword>
<feature type="chain" id="PRO_5041710723" evidence="1">
    <location>
        <begin position="27"/>
        <end position="186"/>
    </location>
</feature>
<organism evidence="2 3">
    <name type="scientific">Artemia franciscana</name>
    <name type="common">Brine shrimp</name>
    <name type="synonym">Artemia sanfranciscana</name>
    <dbReference type="NCBI Taxonomy" id="6661"/>
    <lineage>
        <taxon>Eukaryota</taxon>
        <taxon>Metazoa</taxon>
        <taxon>Ecdysozoa</taxon>
        <taxon>Arthropoda</taxon>
        <taxon>Crustacea</taxon>
        <taxon>Branchiopoda</taxon>
        <taxon>Anostraca</taxon>
        <taxon>Artemiidae</taxon>
        <taxon>Artemia</taxon>
    </lineage>
</organism>
<reference evidence="2" key="1">
    <citation type="submission" date="2023-07" db="EMBL/GenBank/DDBJ databases">
        <title>Chromosome-level genome assembly of Artemia franciscana.</title>
        <authorList>
            <person name="Jo E."/>
        </authorList>
    </citation>
    <scope>NUCLEOTIDE SEQUENCE</scope>
    <source>
        <tissue evidence="2">Whole body</tissue>
    </source>
</reference>